<evidence type="ECO:0000313" key="3">
    <source>
        <dbReference type="Proteomes" id="UP000293550"/>
    </source>
</evidence>
<organism evidence="2 3">
    <name type="scientific">Candidatus Finniella inopinata</name>
    <dbReference type="NCBI Taxonomy" id="1696036"/>
    <lineage>
        <taxon>Bacteria</taxon>
        <taxon>Pseudomonadati</taxon>
        <taxon>Pseudomonadota</taxon>
        <taxon>Alphaproteobacteria</taxon>
        <taxon>Holosporales</taxon>
        <taxon>Candidatus Paracaedibacteraceae</taxon>
        <taxon>Candidatus Finniella</taxon>
    </lineage>
</organism>
<evidence type="ECO:0000313" key="2">
    <source>
        <dbReference type="EMBL" id="RZI45362.1"/>
    </source>
</evidence>
<feature type="domain" description="Rhodanese" evidence="1">
    <location>
        <begin position="16"/>
        <end position="104"/>
    </location>
</feature>
<reference evidence="2 3" key="1">
    <citation type="submission" date="2018-10" db="EMBL/GenBank/DDBJ databases">
        <title>An updated phylogeny of the Alphaproteobacteria reveals that the parasitic Rickettsiales and Holosporales have independent origins.</title>
        <authorList>
            <person name="Munoz-Gomez S.A."/>
            <person name="Hess S."/>
            <person name="Burger G."/>
            <person name="Lang B.F."/>
            <person name="Susko E."/>
            <person name="Slamovits C.H."/>
            <person name="Roger A.J."/>
        </authorList>
    </citation>
    <scope>NUCLEOTIDE SEQUENCE [LARGE SCALE GENOMIC DNA]</scope>
    <source>
        <strain evidence="2">HOLO01</strain>
    </source>
</reference>
<comment type="caution">
    <text evidence="2">The sequence shown here is derived from an EMBL/GenBank/DDBJ whole genome shotgun (WGS) entry which is preliminary data.</text>
</comment>
<proteinExistence type="predicted"/>
<accession>A0A4Q7DFF4</accession>
<sequence>MIRSLTPKQLQEKITDLKNICVVDVRQDWEYKLCALPDSLHIPLMELDDRLEEIPPSHTIVVICHHGIRSQQGALQLIKAGFKEVFNLTGGIDAWGKEVDPSIGFY</sequence>
<dbReference type="Pfam" id="PF00581">
    <property type="entry name" value="Rhodanese"/>
    <property type="match status" value="1"/>
</dbReference>
<dbReference type="SMART" id="SM00450">
    <property type="entry name" value="RHOD"/>
    <property type="match status" value="1"/>
</dbReference>
<dbReference type="SUPFAM" id="SSF52821">
    <property type="entry name" value="Rhodanese/Cell cycle control phosphatase"/>
    <property type="match status" value="1"/>
</dbReference>
<dbReference type="RefSeq" id="WP_130154502.1">
    <property type="nucleotide sequence ID" value="NZ_SCFB01000015.1"/>
</dbReference>
<dbReference type="PROSITE" id="PS50206">
    <property type="entry name" value="RHODANESE_3"/>
    <property type="match status" value="1"/>
</dbReference>
<keyword evidence="2" id="KW-0808">Transferase</keyword>
<dbReference type="Gene3D" id="3.40.250.10">
    <property type="entry name" value="Rhodanese-like domain"/>
    <property type="match status" value="1"/>
</dbReference>
<keyword evidence="3" id="KW-1185">Reference proteome</keyword>
<protein>
    <submittedName>
        <fullName evidence="2">Sulfurtransferase</fullName>
    </submittedName>
</protein>
<dbReference type="PANTHER" id="PTHR43031">
    <property type="entry name" value="FAD-DEPENDENT OXIDOREDUCTASE"/>
    <property type="match status" value="1"/>
</dbReference>
<evidence type="ECO:0000259" key="1">
    <source>
        <dbReference type="PROSITE" id="PS50206"/>
    </source>
</evidence>
<name>A0A4Q7DFF4_9PROT</name>
<dbReference type="GO" id="GO:0016740">
    <property type="term" value="F:transferase activity"/>
    <property type="evidence" value="ECO:0007669"/>
    <property type="project" value="UniProtKB-KW"/>
</dbReference>
<gene>
    <name evidence="2" type="ORF">EQU50_07490</name>
</gene>
<dbReference type="PANTHER" id="PTHR43031:SF17">
    <property type="entry name" value="SULFURTRANSFERASE YTWF-RELATED"/>
    <property type="match status" value="1"/>
</dbReference>
<dbReference type="InterPro" id="IPR050229">
    <property type="entry name" value="GlpE_sulfurtransferase"/>
</dbReference>
<dbReference type="OrthoDB" id="9807812at2"/>
<dbReference type="Proteomes" id="UP000293550">
    <property type="component" value="Unassembled WGS sequence"/>
</dbReference>
<dbReference type="AlphaFoldDB" id="A0A4Q7DFF4"/>
<dbReference type="InterPro" id="IPR036873">
    <property type="entry name" value="Rhodanese-like_dom_sf"/>
</dbReference>
<dbReference type="EMBL" id="SCFB01000015">
    <property type="protein sequence ID" value="RZI45362.1"/>
    <property type="molecule type" value="Genomic_DNA"/>
</dbReference>
<dbReference type="InterPro" id="IPR001763">
    <property type="entry name" value="Rhodanese-like_dom"/>
</dbReference>